<dbReference type="Gramene" id="CDP14763">
    <property type="protein sequence ID" value="CDP14763"/>
    <property type="gene ID" value="GSCOC_T00042213001"/>
</dbReference>
<dbReference type="Gene3D" id="3.40.50.300">
    <property type="entry name" value="P-loop containing nucleotide triphosphate hydrolases"/>
    <property type="match status" value="1"/>
</dbReference>
<evidence type="ECO:0008006" key="8">
    <source>
        <dbReference type="Google" id="ProtNLM"/>
    </source>
</evidence>
<gene>
    <name evidence="6" type="ORF">GSCOC_T00042213001</name>
</gene>
<evidence type="ECO:0000256" key="3">
    <source>
        <dbReference type="ARBA" id="ARBA00022821"/>
    </source>
</evidence>
<name>A0A068V4I6_COFCA</name>
<dbReference type="InParanoid" id="A0A068V4I6"/>
<proteinExistence type="predicted"/>
<evidence type="ECO:0000313" key="6">
    <source>
        <dbReference type="EMBL" id="CDP14763.1"/>
    </source>
</evidence>
<dbReference type="PANTHER" id="PTHR19338:SF73">
    <property type="entry name" value="DISEASE RESISTANCE PROTEIN RGA2-LIKE"/>
    <property type="match status" value="1"/>
</dbReference>
<dbReference type="STRING" id="49390.A0A068V4I6"/>
<evidence type="ECO:0000256" key="2">
    <source>
        <dbReference type="ARBA" id="ARBA00022741"/>
    </source>
</evidence>
<organism evidence="6 7">
    <name type="scientific">Coffea canephora</name>
    <name type="common">Robusta coffee</name>
    <dbReference type="NCBI Taxonomy" id="49390"/>
    <lineage>
        <taxon>Eukaryota</taxon>
        <taxon>Viridiplantae</taxon>
        <taxon>Streptophyta</taxon>
        <taxon>Embryophyta</taxon>
        <taxon>Tracheophyta</taxon>
        <taxon>Spermatophyta</taxon>
        <taxon>Magnoliopsida</taxon>
        <taxon>eudicotyledons</taxon>
        <taxon>Gunneridae</taxon>
        <taxon>Pentapetalae</taxon>
        <taxon>asterids</taxon>
        <taxon>lamiids</taxon>
        <taxon>Gentianales</taxon>
        <taxon>Rubiaceae</taxon>
        <taxon>Ixoroideae</taxon>
        <taxon>Gardenieae complex</taxon>
        <taxon>Bertiereae - Coffeeae clade</taxon>
        <taxon>Coffeeae</taxon>
        <taxon>Coffea</taxon>
    </lineage>
</organism>
<accession>A0A068V4I6</accession>
<evidence type="ECO:0000259" key="5">
    <source>
        <dbReference type="Pfam" id="PF18052"/>
    </source>
</evidence>
<dbReference type="InterPro" id="IPR027417">
    <property type="entry name" value="P-loop_NTPase"/>
</dbReference>
<feature type="domain" description="Disease resistance N-terminal" evidence="5">
    <location>
        <begin position="5"/>
        <end position="93"/>
    </location>
</feature>
<dbReference type="SUPFAM" id="SSF52540">
    <property type="entry name" value="P-loop containing nucleoside triphosphate hydrolases"/>
    <property type="match status" value="1"/>
</dbReference>
<dbReference type="InterPro" id="IPR002182">
    <property type="entry name" value="NB-ARC"/>
</dbReference>
<dbReference type="PANTHER" id="PTHR19338">
    <property type="entry name" value="TRANSLOCASE OF INNER MITOCHONDRIAL MEMBRANE 13 HOMOLOG"/>
    <property type="match status" value="1"/>
</dbReference>
<feature type="domain" description="NB-ARC" evidence="4">
    <location>
        <begin position="168"/>
        <end position="219"/>
    </location>
</feature>
<dbReference type="Pfam" id="PF00931">
    <property type="entry name" value="NB-ARC"/>
    <property type="match status" value="1"/>
</dbReference>
<sequence>MADTVLSVILDKILPLAAAEINQAWGVKKALQKLSRKVEMVEALISDAKCKQSTSKPAQLWLKRLQSIARHAEIVLDDFGYEVLRQKVENRKRDKLRNLFSISSSNPISFPLEMADKIKKVMASLEEAYKEANQIGLQPAQLPMASADHKEDRWTASFVDESETVGREAEVSKVVSMLISLDCKKDLPVISIVGMGGQGKTTLAQLVLKNESVTKHFDEC</sequence>
<dbReference type="AlphaFoldDB" id="A0A068V4I6"/>
<protein>
    <recommendedName>
        <fullName evidence="8">Rx N-terminal domain-containing protein</fullName>
    </recommendedName>
</protein>
<dbReference type="Pfam" id="PF18052">
    <property type="entry name" value="Rx_N"/>
    <property type="match status" value="1"/>
</dbReference>
<keyword evidence="1" id="KW-0677">Repeat</keyword>
<reference evidence="7" key="1">
    <citation type="journal article" date="2014" name="Science">
        <title>The coffee genome provides insight into the convergent evolution of caffeine biosynthesis.</title>
        <authorList>
            <person name="Denoeud F."/>
            <person name="Carretero-Paulet L."/>
            <person name="Dereeper A."/>
            <person name="Droc G."/>
            <person name="Guyot R."/>
            <person name="Pietrella M."/>
            <person name="Zheng C."/>
            <person name="Alberti A."/>
            <person name="Anthony F."/>
            <person name="Aprea G."/>
            <person name="Aury J.M."/>
            <person name="Bento P."/>
            <person name="Bernard M."/>
            <person name="Bocs S."/>
            <person name="Campa C."/>
            <person name="Cenci A."/>
            <person name="Combes M.C."/>
            <person name="Crouzillat D."/>
            <person name="Da Silva C."/>
            <person name="Daddiego L."/>
            <person name="De Bellis F."/>
            <person name="Dussert S."/>
            <person name="Garsmeur O."/>
            <person name="Gayraud T."/>
            <person name="Guignon V."/>
            <person name="Jahn K."/>
            <person name="Jamilloux V."/>
            <person name="Joet T."/>
            <person name="Labadie K."/>
            <person name="Lan T."/>
            <person name="Leclercq J."/>
            <person name="Lepelley M."/>
            <person name="Leroy T."/>
            <person name="Li L.T."/>
            <person name="Librado P."/>
            <person name="Lopez L."/>
            <person name="Munoz A."/>
            <person name="Noel B."/>
            <person name="Pallavicini A."/>
            <person name="Perrotta G."/>
            <person name="Poncet V."/>
            <person name="Pot D."/>
            <person name="Priyono X."/>
            <person name="Rigoreau M."/>
            <person name="Rouard M."/>
            <person name="Rozas J."/>
            <person name="Tranchant-Dubreuil C."/>
            <person name="VanBuren R."/>
            <person name="Zhang Q."/>
            <person name="Andrade A.C."/>
            <person name="Argout X."/>
            <person name="Bertrand B."/>
            <person name="de Kochko A."/>
            <person name="Graziosi G."/>
            <person name="Henry R.J."/>
            <person name="Jayarama X."/>
            <person name="Ming R."/>
            <person name="Nagai C."/>
            <person name="Rounsley S."/>
            <person name="Sankoff D."/>
            <person name="Giuliano G."/>
            <person name="Albert V.A."/>
            <person name="Wincker P."/>
            <person name="Lashermes P."/>
        </authorList>
    </citation>
    <scope>NUCLEOTIDE SEQUENCE [LARGE SCALE GENOMIC DNA]</scope>
    <source>
        <strain evidence="7">cv. DH200-94</strain>
    </source>
</reference>
<dbReference type="OrthoDB" id="2018467at2759"/>
<keyword evidence="2" id="KW-0547">Nucleotide-binding</keyword>
<dbReference type="Gene3D" id="1.20.5.4130">
    <property type="match status" value="1"/>
</dbReference>
<dbReference type="PhylomeDB" id="A0A068V4I6"/>
<dbReference type="GO" id="GO:0006952">
    <property type="term" value="P:defense response"/>
    <property type="evidence" value="ECO:0007669"/>
    <property type="project" value="UniProtKB-KW"/>
</dbReference>
<evidence type="ECO:0000256" key="1">
    <source>
        <dbReference type="ARBA" id="ARBA00022737"/>
    </source>
</evidence>
<dbReference type="GO" id="GO:0043531">
    <property type="term" value="F:ADP binding"/>
    <property type="evidence" value="ECO:0007669"/>
    <property type="project" value="InterPro"/>
</dbReference>
<dbReference type="OMA" id="TAFKYEM"/>
<evidence type="ECO:0000313" key="7">
    <source>
        <dbReference type="Proteomes" id="UP000295252"/>
    </source>
</evidence>
<dbReference type="Proteomes" id="UP000295252">
    <property type="component" value="Chromosome VII"/>
</dbReference>
<dbReference type="EMBL" id="HG739175">
    <property type="protein sequence ID" value="CDP14763.1"/>
    <property type="molecule type" value="Genomic_DNA"/>
</dbReference>
<keyword evidence="3" id="KW-0611">Plant defense</keyword>
<keyword evidence="7" id="KW-1185">Reference proteome</keyword>
<dbReference type="InterPro" id="IPR041118">
    <property type="entry name" value="Rx_N"/>
</dbReference>
<evidence type="ECO:0000259" key="4">
    <source>
        <dbReference type="Pfam" id="PF00931"/>
    </source>
</evidence>